<dbReference type="FunFam" id="3.90.550.10:FF:000149">
    <property type="entry name" value="Alpha-1,6-mannosyltransferase subunit"/>
    <property type="match status" value="1"/>
</dbReference>
<sequence>MKEELEEARKRKEERRKKAQEQKSEKLQGIFHKLEGEEIGSIVNKPLTYTDEEKVDGHVQPYGPKIALLSASNGKTDNEMAMLELVLPNRQEYCNYHGYICAFVDLNTVDTGSDHVVWAKMGAIQRVFDEHPEVEWVWWMDTDIFLMNPEIELGEHLLSDRALVERLTYARPIRKPDATFDGEVYPSKDNPPKPENLNLLLTQDFFGINAGSFFIKRSPWTDMLLDLWYDPVHVEKNYIFKEQEALNNLIRGHKSILSHTGIYPQRLFNSYTGEPNDVWTYKEGDLALHLAGCNHNNDCEKHLTGYFPQRVRVPEKYRESGLRVDFGKKKEGN</sequence>
<dbReference type="Proteomes" id="UP000182444">
    <property type="component" value="Chromosome 1E"/>
</dbReference>
<evidence type="ECO:0000256" key="4">
    <source>
        <dbReference type="SAM" id="MobiDB-lite"/>
    </source>
</evidence>
<dbReference type="PANTHER" id="PTHR31306">
    <property type="entry name" value="ALPHA-1,6-MANNOSYLTRANSFERASE MNN11-RELATED"/>
    <property type="match status" value="1"/>
</dbReference>
<feature type="compositionally biased region" description="Basic and acidic residues" evidence="4">
    <location>
        <begin position="1"/>
        <end position="11"/>
    </location>
</feature>
<reference evidence="5 6" key="1">
    <citation type="journal article" date="2016" name="PLoS ONE">
        <title>Sequence Assembly of Yarrowia lipolytica Strain W29/CLIB89 Shows Transposable Element Diversity.</title>
        <authorList>
            <person name="Magnan C."/>
            <person name="Yu J."/>
            <person name="Chang I."/>
            <person name="Jahn E."/>
            <person name="Kanomata Y."/>
            <person name="Wu J."/>
            <person name="Zeller M."/>
            <person name="Oakes M."/>
            <person name="Baldi P."/>
            <person name="Sandmeyer S."/>
        </authorList>
    </citation>
    <scope>NUCLEOTIDE SEQUENCE [LARGE SCALE GENOMIC DNA]</scope>
    <source>
        <strain evidence="6">CLIB89(W29)</strain>
    </source>
</reference>
<evidence type="ECO:0000256" key="3">
    <source>
        <dbReference type="ARBA" id="ARBA00022679"/>
    </source>
</evidence>
<feature type="region of interest" description="Disordered" evidence="4">
    <location>
        <begin position="1"/>
        <end position="27"/>
    </location>
</feature>
<protein>
    <recommendedName>
        <fullName evidence="7">Galactosyl transferase GMA12/MNN10 family-domain-containing protein</fullName>
    </recommendedName>
</protein>
<dbReference type="eggNOG" id="KOG4748">
    <property type="taxonomic scope" value="Eukaryota"/>
</dbReference>
<name>A0A1D8NI61_YARLL</name>
<dbReference type="Pfam" id="PF05637">
    <property type="entry name" value="Glyco_transf_34"/>
    <property type="match status" value="1"/>
</dbReference>
<dbReference type="RefSeq" id="XP_503853.3">
    <property type="nucleotide sequence ID" value="XM_503853.3"/>
</dbReference>
<comment type="similarity">
    <text evidence="1">Belongs to the glycosyltransferase 34 family.</text>
</comment>
<gene>
    <name evidence="5" type="ORF">YALI1_E15093g</name>
</gene>
<evidence type="ECO:0000256" key="1">
    <source>
        <dbReference type="ARBA" id="ARBA00005664"/>
    </source>
</evidence>
<proteinExistence type="inferred from homology"/>
<dbReference type="VEuPathDB" id="FungiDB:YALI0_E12199g"/>
<evidence type="ECO:0000313" key="6">
    <source>
        <dbReference type="Proteomes" id="UP000182444"/>
    </source>
</evidence>
<dbReference type="Gene3D" id="3.90.550.10">
    <property type="entry name" value="Spore Coat Polysaccharide Biosynthesis Protein SpsA, Chain A"/>
    <property type="match status" value="1"/>
</dbReference>
<dbReference type="PANTHER" id="PTHR31306:SF4">
    <property type="entry name" value="ALPHA-1,2-GALACTOSYLTRANSFERASE"/>
    <property type="match status" value="1"/>
</dbReference>
<dbReference type="InterPro" id="IPR008630">
    <property type="entry name" value="Glyco_trans_34"/>
</dbReference>
<keyword evidence="2" id="KW-0328">Glycosyltransferase</keyword>
<organism evidence="5 6">
    <name type="scientific">Yarrowia lipolytica</name>
    <name type="common">Candida lipolytica</name>
    <dbReference type="NCBI Taxonomy" id="4952"/>
    <lineage>
        <taxon>Eukaryota</taxon>
        <taxon>Fungi</taxon>
        <taxon>Dikarya</taxon>
        <taxon>Ascomycota</taxon>
        <taxon>Saccharomycotina</taxon>
        <taxon>Dipodascomycetes</taxon>
        <taxon>Dipodascales</taxon>
        <taxon>Dipodascales incertae sedis</taxon>
        <taxon>Yarrowia</taxon>
    </lineage>
</organism>
<dbReference type="GO" id="GO:0006487">
    <property type="term" value="P:protein N-linked glycosylation"/>
    <property type="evidence" value="ECO:0007669"/>
    <property type="project" value="TreeGrafter"/>
</dbReference>
<dbReference type="GO" id="GO:0000139">
    <property type="term" value="C:Golgi membrane"/>
    <property type="evidence" value="ECO:0007669"/>
    <property type="project" value="TreeGrafter"/>
</dbReference>
<keyword evidence="3" id="KW-0808">Transferase</keyword>
<dbReference type="GeneID" id="2912817"/>
<dbReference type="VEuPathDB" id="FungiDB:YALI1_E15093g"/>
<dbReference type="SUPFAM" id="SSF53448">
    <property type="entry name" value="Nucleotide-diphospho-sugar transferases"/>
    <property type="match status" value="1"/>
</dbReference>
<dbReference type="InterPro" id="IPR029044">
    <property type="entry name" value="Nucleotide-diphossugar_trans"/>
</dbReference>
<evidence type="ECO:0000256" key="2">
    <source>
        <dbReference type="ARBA" id="ARBA00022676"/>
    </source>
</evidence>
<dbReference type="EMBL" id="CP017557">
    <property type="protein sequence ID" value="AOW05314.1"/>
    <property type="molecule type" value="Genomic_DNA"/>
</dbReference>
<dbReference type="GO" id="GO:0016757">
    <property type="term" value="F:glycosyltransferase activity"/>
    <property type="evidence" value="ECO:0007669"/>
    <property type="project" value="UniProtKB-KW"/>
</dbReference>
<dbReference type="AlphaFoldDB" id="A0A1D8NI61"/>
<evidence type="ECO:0000313" key="5">
    <source>
        <dbReference type="EMBL" id="AOW05314.1"/>
    </source>
</evidence>
<evidence type="ECO:0008006" key="7">
    <source>
        <dbReference type="Google" id="ProtNLM"/>
    </source>
</evidence>
<accession>A0A1D8NI61</accession>
<dbReference type="KEGG" id="yli:2912817"/>